<dbReference type="PROSITE" id="PS50054">
    <property type="entry name" value="TYR_PHOSPHATASE_DUAL"/>
    <property type="match status" value="1"/>
</dbReference>
<feature type="domain" description="Tyrosine-protein phosphatase" evidence="10">
    <location>
        <begin position="13"/>
        <end position="164"/>
    </location>
</feature>
<evidence type="ECO:0000256" key="7">
    <source>
        <dbReference type="ARBA" id="ARBA00023288"/>
    </source>
</evidence>
<dbReference type="EMBL" id="LUGH01001169">
    <property type="protein sequence ID" value="OBZ81524.1"/>
    <property type="molecule type" value="Genomic_DNA"/>
</dbReference>
<comment type="catalytic activity">
    <reaction evidence="9">
        <text>O-phospho-L-tyrosyl-[protein] + H2O = L-tyrosyl-[protein] + phosphate</text>
        <dbReference type="Rhea" id="RHEA:10684"/>
        <dbReference type="Rhea" id="RHEA-COMP:10136"/>
        <dbReference type="Rhea" id="RHEA-COMP:20101"/>
        <dbReference type="ChEBI" id="CHEBI:15377"/>
        <dbReference type="ChEBI" id="CHEBI:43474"/>
        <dbReference type="ChEBI" id="CHEBI:46858"/>
        <dbReference type="ChEBI" id="CHEBI:61978"/>
        <dbReference type="EC" id="3.1.3.48"/>
    </reaction>
</comment>
<accession>A0A1C7N2E4</accession>
<sequence>MTHSPLGRVLSLIPVPQSSLQFLILDCPTESTLDFYLQEFQKHNVTHVIRCCQPTYSISKLNEQGIQVHDLPFKDGCVPPSNVVHQWLSIIQSASEQEPQTIAVHCVAGLGRAPALVAIGLIELSNMPPLDVVEYIRSKRRGAFNKPQIAYLDNYRPTLRKKKLNQPSLKNSFSRIIFRLGGFSSNKNKEDNTKEVTSIPLSSCV</sequence>
<comment type="caution">
    <text evidence="12">The sequence shown here is derived from an EMBL/GenBank/DDBJ whole genome shotgun (WGS) entry which is preliminary data.</text>
</comment>
<dbReference type="PANTHER" id="PTHR23339">
    <property type="entry name" value="TYROSINE SPECIFIC PROTEIN PHOSPHATASE AND DUAL SPECIFICITY PROTEIN PHOSPHATASE"/>
    <property type="match status" value="1"/>
</dbReference>
<evidence type="ECO:0000259" key="11">
    <source>
        <dbReference type="PROSITE" id="PS50056"/>
    </source>
</evidence>
<evidence type="ECO:0000256" key="6">
    <source>
        <dbReference type="ARBA" id="ARBA00023157"/>
    </source>
</evidence>
<dbReference type="FunFam" id="3.90.190.10:FF:000086">
    <property type="entry name" value="Protein tyrosine phosphatase-like protein"/>
    <property type="match status" value="1"/>
</dbReference>
<evidence type="ECO:0000313" key="13">
    <source>
        <dbReference type="Proteomes" id="UP000093000"/>
    </source>
</evidence>
<keyword evidence="4" id="KW-0378">Hydrolase</keyword>
<keyword evidence="7" id="KW-0449">Lipoprotein</keyword>
<dbReference type="InParanoid" id="A0A1C7N2E4"/>
<dbReference type="InterPro" id="IPR000387">
    <property type="entry name" value="Tyr_Pase_dom"/>
</dbReference>
<keyword evidence="13" id="KW-1185">Reference proteome</keyword>
<name>A0A1C7N2E4_9FUNG</name>
<dbReference type="OrthoDB" id="5632at2759"/>
<dbReference type="SMART" id="SM00404">
    <property type="entry name" value="PTPc_motif"/>
    <property type="match status" value="1"/>
</dbReference>
<keyword evidence="5" id="KW-0904">Protein phosphatase</keyword>
<gene>
    <name evidence="12" type="ORF">A0J61_10428</name>
</gene>
<keyword evidence="6" id="KW-1015">Disulfide bond</keyword>
<dbReference type="CDD" id="cd14500">
    <property type="entry name" value="PTP-IVa"/>
    <property type="match status" value="1"/>
</dbReference>
<dbReference type="Proteomes" id="UP000093000">
    <property type="component" value="Unassembled WGS sequence"/>
</dbReference>
<dbReference type="AlphaFoldDB" id="A0A1C7N2E4"/>
<protein>
    <recommendedName>
        <fullName evidence="2">protein-tyrosine-phosphatase</fullName>
        <ecNumber evidence="2">3.1.3.48</ecNumber>
    </recommendedName>
</protein>
<keyword evidence="3" id="KW-0488">Methylation</keyword>
<dbReference type="STRING" id="101091.A0A1C7N2E4"/>
<dbReference type="InterPro" id="IPR003595">
    <property type="entry name" value="Tyr_Pase_cat"/>
</dbReference>
<dbReference type="SUPFAM" id="SSF52799">
    <property type="entry name" value="(Phosphotyrosine protein) phosphatases II"/>
    <property type="match status" value="1"/>
</dbReference>
<evidence type="ECO:0000259" key="10">
    <source>
        <dbReference type="PROSITE" id="PS50054"/>
    </source>
</evidence>
<proteinExistence type="inferred from homology"/>
<dbReference type="GO" id="GO:0005737">
    <property type="term" value="C:cytoplasm"/>
    <property type="evidence" value="ECO:0007669"/>
    <property type="project" value="UniProtKB-ARBA"/>
</dbReference>
<dbReference type="Gene3D" id="3.90.190.10">
    <property type="entry name" value="Protein tyrosine phosphatase superfamily"/>
    <property type="match status" value="1"/>
</dbReference>
<dbReference type="PROSITE" id="PS50056">
    <property type="entry name" value="TYR_PHOSPHATASE_2"/>
    <property type="match status" value="1"/>
</dbReference>
<dbReference type="EC" id="3.1.3.48" evidence="2"/>
<evidence type="ECO:0000256" key="9">
    <source>
        <dbReference type="ARBA" id="ARBA00051722"/>
    </source>
</evidence>
<keyword evidence="8" id="KW-0636">Prenylation</keyword>
<dbReference type="InterPro" id="IPR029021">
    <property type="entry name" value="Prot-tyrosine_phosphatase-like"/>
</dbReference>
<evidence type="ECO:0000256" key="5">
    <source>
        <dbReference type="ARBA" id="ARBA00022912"/>
    </source>
</evidence>
<evidence type="ECO:0000256" key="3">
    <source>
        <dbReference type="ARBA" id="ARBA00022481"/>
    </source>
</evidence>
<comment type="similarity">
    <text evidence="1">Belongs to the protein-tyrosine phosphatase family.</text>
</comment>
<dbReference type="InterPro" id="IPR050561">
    <property type="entry name" value="PTP"/>
</dbReference>
<feature type="domain" description="Tyrosine specific protein phosphatases" evidence="11">
    <location>
        <begin position="85"/>
        <end position="151"/>
    </location>
</feature>
<evidence type="ECO:0000256" key="8">
    <source>
        <dbReference type="ARBA" id="ARBA00023289"/>
    </source>
</evidence>
<dbReference type="GO" id="GO:0004725">
    <property type="term" value="F:protein tyrosine phosphatase activity"/>
    <property type="evidence" value="ECO:0007669"/>
    <property type="project" value="UniProtKB-EC"/>
</dbReference>
<evidence type="ECO:0000256" key="1">
    <source>
        <dbReference type="ARBA" id="ARBA00009580"/>
    </source>
</evidence>
<organism evidence="12 13">
    <name type="scientific">Choanephora cucurbitarum</name>
    <dbReference type="NCBI Taxonomy" id="101091"/>
    <lineage>
        <taxon>Eukaryota</taxon>
        <taxon>Fungi</taxon>
        <taxon>Fungi incertae sedis</taxon>
        <taxon>Mucoromycota</taxon>
        <taxon>Mucoromycotina</taxon>
        <taxon>Mucoromycetes</taxon>
        <taxon>Mucorales</taxon>
        <taxon>Mucorineae</taxon>
        <taxon>Choanephoraceae</taxon>
        <taxon>Choanephoroideae</taxon>
        <taxon>Choanephora</taxon>
    </lineage>
</organism>
<dbReference type="InterPro" id="IPR000340">
    <property type="entry name" value="Dual-sp_phosphatase_cat-dom"/>
</dbReference>
<dbReference type="Pfam" id="PF00782">
    <property type="entry name" value="DSPc"/>
    <property type="match status" value="1"/>
</dbReference>
<reference evidence="12 13" key="1">
    <citation type="submission" date="2016-03" db="EMBL/GenBank/DDBJ databases">
        <title>Choanephora cucurbitarum.</title>
        <authorList>
            <person name="Min B."/>
            <person name="Park H."/>
            <person name="Park J.-H."/>
            <person name="Shin H.-D."/>
            <person name="Choi I.-G."/>
        </authorList>
    </citation>
    <scope>NUCLEOTIDE SEQUENCE [LARGE SCALE GENOMIC DNA]</scope>
    <source>
        <strain evidence="12 13">KUS-F28377</strain>
    </source>
</reference>
<evidence type="ECO:0000256" key="4">
    <source>
        <dbReference type="ARBA" id="ARBA00022801"/>
    </source>
</evidence>
<evidence type="ECO:0000313" key="12">
    <source>
        <dbReference type="EMBL" id="OBZ81524.1"/>
    </source>
</evidence>
<dbReference type="InterPro" id="IPR020422">
    <property type="entry name" value="TYR_PHOSPHATASE_DUAL_dom"/>
</dbReference>
<evidence type="ECO:0000256" key="2">
    <source>
        <dbReference type="ARBA" id="ARBA00013064"/>
    </source>
</evidence>